<proteinExistence type="predicted"/>
<protein>
    <submittedName>
        <fullName evidence="2">Uncharacterized protein</fullName>
    </submittedName>
</protein>
<organism evidence="2">
    <name type="scientific">Opuntia streptacantha</name>
    <name type="common">Prickly pear cactus</name>
    <name type="synonym">Opuntia cardona</name>
    <dbReference type="NCBI Taxonomy" id="393608"/>
    <lineage>
        <taxon>Eukaryota</taxon>
        <taxon>Viridiplantae</taxon>
        <taxon>Streptophyta</taxon>
        <taxon>Embryophyta</taxon>
        <taxon>Tracheophyta</taxon>
        <taxon>Spermatophyta</taxon>
        <taxon>Magnoliopsida</taxon>
        <taxon>eudicotyledons</taxon>
        <taxon>Gunneridae</taxon>
        <taxon>Pentapetalae</taxon>
        <taxon>Caryophyllales</taxon>
        <taxon>Cactineae</taxon>
        <taxon>Cactaceae</taxon>
        <taxon>Opuntioideae</taxon>
        <taxon>Opuntia</taxon>
    </lineage>
</organism>
<keyword evidence="1" id="KW-0812">Transmembrane</keyword>
<keyword evidence="1" id="KW-0472">Membrane</keyword>
<sequence length="107" mass="12462">MPRFFLISFLLNYYDQVFCMVIMHYEGCFPLVNVQVLPIVHVLLVYLVLIEICKRRSSTCTVLVTSVGCLVEFWAATETIEVVYSDELAMLILLYEYSWEDESCLCL</sequence>
<reference evidence="2" key="1">
    <citation type="journal article" date="2013" name="J. Plant Res.">
        <title>Effect of fungi and light on seed germination of three Opuntia species from semiarid lands of central Mexico.</title>
        <authorList>
            <person name="Delgado-Sanchez P."/>
            <person name="Jimenez-Bremont J.F."/>
            <person name="Guerrero-Gonzalez Mde L."/>
            <person name="Flores J."/>
        </authorList>
    </citation>
    <scope>NUCLEOTIDE SEQUENCE</scope>
    <source>
        <tissue evidence="2">Cladode</tissue>
    </source>
</reference>
<feature type="transmembrane region" description="Helical" evidence="1">
    <location>
        <begin position="29"/>
        <end position="49"/>
    </location>
</feature>
<dbReference type="AlphaFoldDB" id="A0A7C9A405"/>
<evidence type="ECO:0000313" key="2">
    <source>
        <dbReference type="EMBL" id="MBA4656535.1"/>
    </source>
</evidence>
<keyword evidence="1" id="KW-1133">Transmembrane helix</keyword>
<name>A0A7C9A405_OPUST</name>
<evidence type="ECO:0000256" key="1">
    <source>
        <dbReference type="SAM" id="Phobius"/>
    </source>
</evidence>
<reference evidence="2" key="2">
    <citation type="submission" date="2020-07" db="EMBL/GenBank/DDBJ databases">
        <authorList>
            <person name="Vera ALvarez R."/>
            <person name="Arias-Moreno D.M."/>
            <person name="Jimenez-Jacinto V."/>
            <person name="Jimenez-Bremont J.F."/>
            <person name="Swaminathan K."/>
            <person name="Moose S.P."/>
            <person name="Guerrero-Gonzalez M.L."/>
            <person name="Marino-Ramirez L."/>
            <person name="Landsman D."/>
            <person name="Rodriguez-Kessler M."/>
            <person name="Delgado-Sanchez P."/>
        </authorList>
    </citation>
    <scope>NUCLEOTIDE SEQUENCE</scope>
    <source>
        <tissue evidence="2">Cladode</tissue>
    </source>
</reference>
<accession>A0A7C9A405</accession>
<dbReference type="EMBL" id="GISG01192569">
    <property type="protein sequence ID" value="MBA4656535.1"/>
    <property type="molecule type" value="Transcribed_RNA"/>
</dbReference>